<proteinExistence type="predicted"/>
<reference evidence="1 2" key="1">
    <citation type="submission" date="2021-02" db="EMBL/GenBank/DDBJ databases">
        <title>Niveibacterium changnyeongensis HC41.</title>
        <authorList>
            <person name="Kang M."/>
        </authorList>
    </citation>
    <scope>NUCLEOTIDE SEQUENCE [LARGE SCALE GENOMIC DNA]</scope>
    <source>
        <strain evidence="1 2">HC41</strain>
    </source>
</reference>
<evidence type="ECO:0000313" key="1">
    <source>
        <dbReference type="EMBL" id="QSI77650.1"/>
    </source>
</evidence>
<organism evidence="1 2">
    <name type="scientific">Niveibacterium microcysteis</name>
    <dbReference type="NCBI Taxonomy" id="2811415"/>
    <lineage>
        <taxon>Bacteria</taxon>
        <taxon>Pseudomonadati</taxon>
        <taxon>Pseudomonadota</taxon>
        <taxon>Betaproteobacteria</taxon>
        <taxon>Rhodocyclales</taxon>
        <taxon>Rhodocyclaceae</taxon>
        <taxon>Niveibacterium</taxon>
    </lineage>
</organism>
<sequence length="117" mass="12827">MPQLPSGRRIGLSADSVFERVLAADPETLNEIRSTVHDPRDLLPLIDLVEFIPTVGAKEPGVPSATGLVAADMGSERCNWPAADQDALRDWLNSAAAEEWLEDRFDELEAALEDQED</sequence>
<keyword evidence="2" id="KW-1185">Reference proteome</keyword>
<gene>
    <name evidence="1" type="ORF">JY500_03045</name>
</gene>
<evidence type="ECO:0000313" key="2">
    <source>
        <dbReference type="Proteomes" id="UP000663570"/>
    </source>
</evidence>
<protein>
    <submittedName>
        <fullName evidence="1">Uncharacterized protein</fullName>
    </submittedName>
</protein>
<accession>A0ABX7MAZ7</accession>
<name>A0ABX7MAZ7_9RHOO</name>
<dbReference type="RefSeq" id="WP_172200979.1">
    <property type="nucleotide sequence ID" value="NZ_CP071060.1"/>
</dbReference>
<dbReference type="EMBL" id="CP071060">
    <property type="protein sequence ID" value="QSI77650.1"/>
    <property type="molecule type" value="Genomic_DNA"/>
</dbReference>
<dbReference type="Proteomes" id="UP000663570">
    <property type="component" value="Chromosome"/>
</dbReference>